<dbReference type="Gene3D" id="3.30.200.20">
    <property type="entry name" value="Phosphorylase Kinase, domain 1"/>
    <property type="match status" value="1"/>
</dbReference>
<keyword evidence="9" id="KW-1133">Transmembrane helix</keyword>
<evidence type="ECO:0000256" key="3">
    <source>
        <dbReference type="ARBA" id="ARBA00022679"/>
    </source>
</evidence>
<feature type="transmembrane region" description="Helical" evidence="9">
    <location>
        <begin position="345"/>
        <end position="367"/>
    </location>
</feature>
<gene>
    <name evidence="11" type="ORF">NOF53_17530</name>
</gene>
<accession>A0ABT1QGY5</accession>
<feature type="domain" description="Protein kinase" evidence="10">
    <location>
        <begin position="17"/>
        <end position="277"/>
    </location>
</feature>
<dbReference type="PROSITE" id="PS50011">
    <property type="entry name" value="PROTEIN_KINASE_DOM"/>
    <property type="match status" value="1"/>
</dbReference>
<feature type="region of interest" description="Disordered" evidence="8">
    <location>
        <begin position="295"/>
        <end position="315"/>
    </location>
</feature>
<feature type="binding site" evidence="7">
    <location>
        <position position="46"/>
    </location>
    <ligand>
        <name>ATP</name>
        <dbReference type="ChEBI" id="CHEBI:30616"/>
    </ligand>
</feature>
<dbReference type="Proteomes" id="UP001524501">
    <property type="component" value="Unassembled WGS sequence"/>
</dbReference>
<comment type="caution">
    <text evidence="11">The sequence shown here is derived from an EMBL/GenBank/DDBJ whole genome shotgun (WGS) entry which is preliminary data.</text>
</comment>
<dbReference type="EC" id="2.7.11.1" evidence="1"/>
<protein>
    <recommendedName>
        <fullName evidence="1">non-specific serine/threonine protein kinase</fullName>
        <ecNumber evidence="1">2.7.11.1</ecNumber>
    </recommendedName>
</protein>
<evidence type="ECO:0000256" key="9">
    <source>
        <dbReference type="SAM" id="Phobius"/>
    </source>
</evidence>
<evidence type="ECO:0000256" key="8">
    <source>
        <dbReference type="SAM" id="MobiDB-lite"/>
    </source>
</evidence>
<evidence type="ECO:0000256" key="1">
    <source>
        <dbReference type="ARBA" id="ARBA00012513"/>
    </source>
</evidence>
<dbReference type="PANTHER" id="PTHR43289:SF6">
    <property type="entry name" value="SERINE_THREONINE-PROTEIN KINASE NEKL-3"/>
    <property type="match status" value="1"/>
</dbReference>
<dbReference type="PROSITE" id="PS00108">
    <property type="entry name" value="PROTEIN_KINASE_ST"/>
    <property type="match status" value="1"/>
</dbReference>
<keyword evidence="6 7" id="KW-0067">ATP-binding</keyword>
<dbReference type="InterPro" id="IPR008271">
    <property type="entry name" value="Ser/Thr_kinase_AS"/>
</dbReference>
<reference evidence="11 12" key="1">
    <citation type="submission" date="2022-07" db="EMBL/GenBank/DDBJ databases">
        <title>Degradation activity of malathion, p-nitrophenol and potential low-temperature adaptation strategy of Rhodococcus sp. FXJ9.536.</title>
        <authorList>
            <person name="Huang J."/>
            <person name="Huang Y."/>
        </authorList>
    </citation>
    <scope>NUCLEOTIDE SEQUENCE [LARGE SCALE GENOMIC DNA]</scope>
    <source>
        <strain evidence="11 12">FXJ9.536</strain>
    </source>
</reference>
<dbReference type="PANTHER" id="PTHR43289">
    <property type="entry name" value="MITOGEN-ACTIVATED PROTEIN KINASE KINASE KINASE 20-RELATED"/>
    <property type="match status" value="1"/>
</dbReference>
<proteinExistence type="predicted"/>
<keyword evidence="5 11" id="KW-0418">Kinase</keyword>
<evidence type="ECO:0000259" key="10">
    <source>
        <dbReference type="PROSITE" id="PS50011"/>
    </source>
</evidence>
<evidence type="ECO:0000313" key="12">
    <source>
        <dbReference type="Proteomes" id="UP001524501"/>
    </source>
</evidence>
<dbReference type="GO" id="GO:0004674">
    <property type="term" value="F:protein serine/threonine kinase activity"/>
    <property type="evidence" value="ECO:0007669"/>
    <property type="project" value="UniProtKB-KW"/>
</dbReference>
<keyword evidence="4 7" id="KW-0547">Nucleotide-binding</keyword>
<dbReference type="Pfam" id="PF00069">
    <property type="entry name" value="Pkinase"/>
    <property type="match status" value="1"/>
</dbReference>
<evidence type="ECO:0000256" key="2">
    <source>
        <dbReference type="ARBA" id="ARBA00022527"/>
    </source>
</evidence>
<keyword evidence="3" id="KW-0808">Transferase</keyword>
<dbReference type="Gene3D" id="1.10.510.10">
    <property type="entry name" value="Transferase(Phosphotransferase) domain 1"/>
    <property type="match status" value="1"/>
</dbReference>
<dbReference type="SMART" id="SM00220">
    <property type="entry name" value="S_TKc"/>
    <property type="match status" value="1"/>
</dbReference>
<keyword evidence="9" id="KW-0812">Transmembrane</keyword>
<sequence length="531" mass="57556">MSDMARGSRVGAQFGPYLLRRMIGRGGMGEVYEAYDVSKDRVVAVKLLPPTFAEDPIYRQRFQRESRTAARLQEPHVIPIHNYGEIDGVLYLDMRLVEGTSLGELLARNGPMAATRAVEIVGQIASALDAAHADGLVHRDIKPENILVTRHDFAYLVDFGIAHTAGDTKLTSMGTAVGTYAYMAPERFDDREVTGRADVYSLACVLYECLTGLRPYPADSVRVVVKAHLLEPIPLPSRVRPGIATAFDDVIATGMAKDPNDRYHTAGDLAVAAQDALTAGGHAQTIHDAGKFITHSTPPPEPRAPYAPNFGSTPPPPPPFPGQYFAPRWDPALGEPRRQEPRRGWWRALVVAAVVALGLFGIAGLWYTVTTSRNADPGASARASTSTALDDQAQEELFSLLPAGYSRANCDPDTEDLAPAEAGVQCDAYPGQGGPISMAVYLYDDTTDLARDVSNTVKYNGTGLIPCPGDTAPGPLKWHYKRSPNQNAGDYACYTESNDPLIVWSNDSALTMTIVRGTDLAALWNWWSNNS</sequence>
<dbReference type="InterPro" id="IPR000719">
    <property type="entry name" value="Prot_kinase_dom"/>
</dbReference>
<dbReference type="InterPro" id="IPR011009">
    <property type="entry name" value="Kinase-like_dom_sf"/>
</dbReference>
<dbReference type="SUPFAM" id="SSF56112">
    <property type="entry name" value="Protein kinase-like (PK-like)"/>
    <property type="match status" value="1"/>
</dbReference>
<evidence type="ECO:0000256" key="5">
    <source>
        <dbReference type="ARBA" id="ARBA00022777"/>
    </source>
</evidence>
<dbReference type="PROSITE" id="PS00107">
    <property type="entry name" value="PROTEIN_KINASE_ATP"/>
    <property type="match status" value="1"/>
</dbReference>
<evidence type="ECO:0000256" key="4">
    <source>
        <dbReference type="ARBA" id="ARBA00022741"/>
    </source>
</evidence>
<keyword evidence="12" id="KW-1185">Reference proteome</keyword>
<name>A0ABT1QGY5_9NOCA</name>
<evidence type="ECO:0000313" key="11">
    <source>
        <dbReference type="EMBL" id="MCQ4120943.1"/>
    </source>
</evidence>
<dbReference type="RefSeq" id="WP_255970988.1">
    <property type="nucleotide sequence ID" value="NZ_JANFQF010000014.1"/>
</dbReference>
<evidence type="ECO:0000256" key="7">
    <source>
        <dbReference type="PROSITE-ProRule" id="PRU10141"/>
    </source>
</evidence>
<keyword evidence="9" id="KW-0472">Membrane</keyword>
<evidence type="ECO:0000256" key="6">
    <source>
        <dbReference type="ARBA" id="ARBA00022840"/>
    </source>
</evidence>
<organism evidence="11 12">
    <name type="scientific">Rhodococcus tibetensis</name>
    <dbReference type="NCBI Taxonomy" id="2965064"/>
    <lineage>
        <taxon>Bacteria</taxon>
        <taxon>Bacillati</taxon>
        <taxon>Actinomycetota</taxon>
        <taxon>Actinomycetes</taxon>
        <taxon>Mycobacteriales</taxon>
        <taxon>Nocardiaceae</taxon>
        <taxon>Rhodococcus</taxon>
    </lineage>
</organism>
<keyword evidence="2 11" id="KW-0723">Serine/threonine-protein kinase</keyword>
<dbReference type="EMBL" id="JANFQF010000014">
    <property type="protein sequence ID" value="MCQ4120943.1"/>
    <property type="molecule type" value="Genomic_DNA"/>
</dbReference>
<dbReference type="InterPro" id="IPR017441">
    <property type="entry name" value="Protein_kinase_ATP_BS"/>
</dbReference>
<dbReference type="CDD" id="cd14014">
    <property type="entry name" value="STKc_PknB_like"/>
    <property type="match status" value="1"/>
</dbReference>